<proteinExistence type="predicted"/>
<reference evidence="3" key="1">
    <citation type="submission" date="2013-10" db="EMBL/GenBank/DDBJ databases">
        <title>Genomic analysis of the causative agents of coccidiosis in chickens.</title>
        <authorList>
            <person name="Reid A.J."/>
            <person name="Blake D."/>
            <person name="Billington K."/>
            <person name="Browne H."/>
            <person name="Dunn M."/>
            <person name="Hung S."/>
            <person name="Kawahara F."/>
            <person name="Miranda-Saavedra D."/>
            <person name="Mourier T."/>
            <person name="Nagra H."/>
            <person name="Otto T.D."/>
            <person name="Rawlings N."/>
            <person name="Sanchez A."/>
            <person name="Sanders M."/>
            <person name="Subramaniam C."/>
            <person name="Tay Y."/>
            <person name="Dear P."/>
            <person name="Doerig C."/>
            <person name="Gruber A."/>
            <person name="Parkinson J."/>
            <person name="Shirley M."/>
            <person name="Wan K.L."/>
            <person name="Berriman M."/>
            <person name="Tomley F."/>
            <person name="Pain A."/>
        </authorList>
    </citation>
    <scope>NUCLEOTIDE SEQUENCE [LARGE SCALE GENOMIC DNA]</scope>
    <source>
        <strain evidence="3">Houghton</strain>
    </source>
</reference>
<feature type="compositionally biased region" description="Basic and acidic residues" evidence="1">
    <location>
        <begin position="36"/>
        <end position="45"/>
    </location>
</feature>
<dbReference type="VEuPathDB" id="ToxoDB:EPH_0005610"/>
<dbReference type="Proteomes" id="UP000018201">
    <property type="component" value="Unassembled WGS sequence"/>
</dbReference>
<dbReference type="AlphaFoldDB" id="U6G5T5"/>
<dbReference type="EMBL" id="HG690959">
    <property type="protein sequence ID" value="CDI75505.1"/>
    <property type="molecule type" value="Genomic_DNA"/>
</dbReference>
<evidence type="ECO:0000313" key="4">
    <source>
        <dbReference type="Proteomes" id="UP000018201"/>
    </source>
</evidence>
<accession>U6G5T5</accession>
<keyword evidence="2" id="KW-0732">Signal</keyword>
<evidence type="ECO:0000256" key="1">
    <source>
        <dbReference type="SAM" id="MobiDB-lite"/>
    </source>
</evidence>
<name>U6G5T5_9EIME</name>
<feature type="region of interest" description="Disordered" evidence="1">
    <location>
        <begin position="36"/>
        <end position="64"/>
    </location>
</feature>
<protein>
    <submittedName>
        <fullName evidence="3">Uncharacterized protein</fullName>
    </submittedName>
</protein>
<evidence type="ECO:0000256" key="2">
    <source>
        <dbReference type="SAM" id="SignalP"/>
    </source>
</evidence>
<evidence type="ECO:0000313" key="3">
    <source>
        <dbReference type="EMBL" id="CDI75505.1"/>
    </source>
</evidence>
<feature type="chain" id="PRO_5004670790" evidence="2">
    <location>
        <begin position="18"/>
        <end position="277"/>
    </location>
</feature>
<organism evidence="3 4">
    <name type="scientific">Eimeria praecox</name>
    <dbReference type="NCBI Taxonomy" id="51316"/>
    <lineage>
        <taxon>Eukaryota</taxon>
        <taxon>Sar</taxon>
        <taxon>Alveolata</taxon>
        <taxon>Apicomplexa</taxon>
        <taxon>Conoidasida</taxon>
        <taxon>Coccidia</taxon>
        <taxon>Eucoccidiorida</taxon>
        <taxon>Eimeriorina</taxon>
        <taxon>Eimeriidae</taxon>
        <taxon>Eimeria</taxon>
    </lineage>
</organism>
<keyword evidence="4" id="KW-1185">Reference proteome</keyword>
<feature type="signal peptide" evidence="2">
    <location>
        <begin position="1"/>
        <end position="17"/>
    </location>
</feature>
<reference evidence="3" key="2">
    <citation type="submission" date="2013-10" db="EMBL/GenBank/DDBJ databases">
        <authorList>
            <person name="Aslett M."/>
        </authorList>
    </citation>
    <scope>NUCLEOTIDE SEQUENCE [LARGE SCALE GENOMIC DNA]</scope>
    <source>
        <strain evidence="3">Houghton</strain>
    </source>
</reference>
<dbReference type="OrthoDB" id="354702at2759"/>
<sequence length="277" mass="31811">MLVALGMLCFFSMSLTGVENDKELLKVLQERPEIPFTPHEAEETVPRFPSIPADATDAETDQDRSLLRKTQELLSIDNVEEQQLEWLEKQLCLSDLLLQPADYKLLVEDAPAELATLIRALMQQSKQLKQQQQQATGRSRVLALLQQDLLTAAEIILIYRTLLGLNKQLSEEQLQRLQDILEIAGKRFREEWGIGISSTRYFPDVKDQQLYTRLVSVTALALEDVLKLFSIQHIEGNEKEKTQQKLSWQLTTTRLELERLLEEAKLPQQIADAFRVD</sequence>
<gene>
    <name evidence="3" type="ORF">EPH_0005610</name>
</gene>